<gene>
    <name evidence="2" type="ORF">AB5J53_00360</name>
</gene>
<proteinExistence type="predicted"/>
<name>A0AB39RBE2_9ACTN</name>
<protein>
    <submittedName>
        <fullName evidence="2">Uncharacterized protein</fullName>
    </submittedName>
</protein>
<reference evidence="2" key="1">
    <citation type="submission" date="2024-07" db="EMBL/GenBank/DDBJ databases">
        <authorList>
            <person name="Yu S.T."/>
        </authorList>
    </citation>
    <scope>NUCLEOTIDE SEQUENCE</scope>
    <source>
        <strain evidence="2">R41</strain>
    </source>
</reference>
<accession>A0AB39RBE2</accession>
<dbReference type="AlphaFoldDB" id="A0AB39RBE2"/>
<sequence length="124" mass="13086">MPSDEKTLAAIGAIATGESSARLYVAPAPPDQPKRLHLCVRGAPGAVRVTGFLEAYRDLLVRQTQAAMRRAATEYQKAGDAEVAGRLRSMAGALPAARRAADKKSKGRSVRTVSGGLPTLGHRH</sequence>
<dbReference type="EMBL" id="CP163443">
    <property type="protein sequence ID" value="XDQ50284.1"/>
    <property type="molecule type" value="Genomic_DNA"/>
</dbReference>
<dbReference type="RefSeq" id="WP_369243640.1">
    <property type="nucleotide sequence ID" value="NZ_CP163443.1"/>
</dbReference>
<organism evidence="2">
    <name type="scientific">Streptomyces sp. R41</name>
    <dbReference type="NCBI Taxonomy" id="3238632"/>
    <lineage>
        <taxon>Bacteria</taxon>
        <taxon>Bacillati</taxon>
        <taxon>Actinomycetota</taxon>
        <taxon>Actinomycetes</taxon>
        <taxon>Kitasatosporales</taxon>
        <taxon>Streptomycetaceae</taxon>
        <taxon>Streptomyces</taxon>
    </lineage>
</organism>
<evidence type="ECO:0000256" key="1">
    <source>
        <dbReference type="SAM" id="MobiDB-lite"/>
    </source>
</evidence>
<feature type="region of interest" description="Disordered" evidence="1">
    <location>
        <begin position="94"/>
        <end position="124"/>
    </location>
</feature>
<evidence type="ECO:0000313" key="2">
    <source>
        <dbReference type="EMBL" id="XDQ50284.1"/>
    </source>
</evidence>